<dbReference type="OrthoDB" id="3064516at2759"/>
<dbReference type="InterPro" id="IPR052083">
    <property type="entry name" value="Aminoacylase-1_M20A"/>
</dbReference>
<evidence type="ECO:0000256" key="7">
    <source>
        <dbReference type="SAM" id="MobiDB-lite"/>
    </source>
</evidence>
<reference evidence="9 10" key="1">
    <citation type="journal article" date="2015" name="Genome Biol. Evol.">
        <title>Phylogenomic analyses indicate that early fungi evolved digesting cell walls of algal ancestors of land plants.</title>
        <authorList>
            <person name="Chang Y."/>
            <person name="Wang S."/>
            <person name="Sekimoto S."/>
            <person name="Aerts A.L."/>
            <person name="Choi C."/>
            <person name="Clum A."/>
            <person name="LaButti K.M."/>
            <person name="Lindquist E.A."/>
            <person name="Yee Ngan C."/>
            <person name="Ohm R.A."/>
            <person name="Salamov A.A."/>
            <person name="Grigoriev I.V."/>
            <person name="Spatafora J.W."/>
            <person name="Berbee M.L."/>
        </authorList>
    </citation>
    <scope>NUCLEOTIDE SEQUENCE [LARGE SCALE GENOMIC DNA]</scope>
    <source>
        <strain evidence="9 10">JEL478</strain>
    </source>
</reference>
<dbReference type="EMBL" id="KQ965741">
    <property type="protein sequence ID" value="KXS18754.1"/>
    <property type="molecule type" value="Genomic_DNA"/>
</dbReference>
<keyword evidence="3 6" id="KW-0479">Metal-binding</keyword>
<dbReference type="OMA" id="GTDAKQF"/>
<comment type="similarity">
    <text evidence="1">Belongs to the peptidase M20A family.</text>
</comment>
<proteinExistence type="inferred from homology"/>
<dbReference type="PANTHER" id="PTHR45892:SF1">
    <property type="entry name" value="AMINOACYLASE-1"/>
    <property type="match status" value="1"/>
</dbReference>
<evidence type="ECO:0000256" key="5">
    <source>
        <dbReference type="PIRSR" id="PIRSR036696-1"/>
    </source>
</evidence>
<keyword evidence="10" id="KW-1185">Reference proteome</keyword>
<dbReference type="Gene3D" id="3.30.70.360">
    <property type="match status" value="1"/>
</dbReference>
<evidence type="ECO:0000313" key="10">
    <source>
        <dbReference type="Proteomes" id="UP000070544"/>
    </source>
</evidence>
<dbReference type="SUPFAM" id="SSF53187">
    <property type="entry name" value="Zn-dependent exopeptidases"/>
    <property type="match status" value="1"/>
</dbReference>
<dbReference type="Pfam" id="PF07687">
    <property type="entry name" value="M20_dimer"/>
    <property type="match status" value="1"/>
</dbReference>
<evidence type="ECO:0000256" key="1">
    <source>
        <dbReference type="ARBA" id="ARBA00006247"/>
    </source>
</evidence>
<gene>
    <name evidence="9" type="ORF">M427DRAFT_153108</name>
</gene>
<dbReference type="Gene3D" id="3.40.630.10">
    <property type="entry name" value="Zn peptidases"/>
    <property type="match status" value="1"/>
</dbReference>
<evidence type="ECO:0000256" key="3">
    <source>
        <dbReference type="ARBA" id="ARBA00022723"/>
    </source>
</evidence>
<dbReference type="STRING" id="1344416.A0A139AQ25"/>
<dbReference type="Proteomes" id="UP000070544">
    <property type="component" value="Unassembled WGS sequence"/>
</dbReference>
<feature type="active site" evidence="5">
    <location>
        <position position="137"/>
    </location>
</feature>
<comment type="cofactor">
    <cofactor evidence="6">
        <name>Zn(2+)</name>
        <dbReference type="ChEBI" id="CHEBI:29105"/>
    </cofactor>
    <text evidence="6">Binds 2 Zn(2+) ions per subunit.</text>
</comment>
<dbReference type="Gene3D" id="1.10.150.900">
    <property type="match status" value="1"/>
</dbReference>
<sequence length="464" mass="51083">MVEAKEDSTDVSNTVPHRPPFEKMFPKPDPPTAPTSSPAAHIKGNGTANCNGKASAAPHADEDVPPSVARFQTYLRINTAQPKPDYAAATEWFRGQAQEIGLEFRTHDCVPGKTFSVLTLVGRNPSAPTLFLNSHIDVVPVDEEHWTSPPFAAERRPNGDIVARGAQDMKIVGVQYLEAIRVLKARGWVPEHTIHVCFTPDEEIGGIEGMMLFLKTDFFKELNIGFSLDEGISNLGNEITVFYAERTGCHTLISAHGKTGHGSQFIAESGPDKLLRLVDKFNGLRREEETKLKTSTRDDGSPYALGDVTTLNLVSLKSGKAPNIVPGDAEALFDIRVTPRTDYYAFRSKLESFAREESGVHLTFYGKPTPSPLPELEGPQYGPYWSRLDEVAKKRGLVLKPEIFPAGSDARYLRGIGIPALGISYLKNTPVLLHDHDEYVNDKLFLEGIDFYVDLLPALTSLEA</sequence>
<keyword evidence="4 6" id="KW-0862">Zinc</keyword>
<feature type="active site" description="Proton acceptor" evidence="5">
    <location>
        <position position="202"/>
    </location>
</feature>
<evidence type="ECO:0000256" key="4">
    <source>
        <dbReference type="ARBA" id="ARBA00022833"/>
    </source>
</evidence>
<evidence type="ECO:0000259" key="8">
    <source>
        <dbReference type="Pfam" id="PF07687"/>
    </source>
</evidence>
<protein>
    <submittedName>
        <fullName evidence="9">Aminoacylase-1A-like protein</fullName>
    </submittedName>
</protein>
<dbReference type="InterPro" id="IPR002933">
    <property type="entry name" value="Peptidase_M20"/>
</dbReference>
<accession>A0A139AQ25</accession>
<feature type="binding site" evidence="6">
    <location>
        <position position="168"/>
    </location>
    <ligand>
        <name>Zn(2+)</name>
        <dbReference type="ChEBI" id="CHEBI:29105"/>
        <label>2</label>
    </ligand>
</feature>
<dbReference type="GO" id="GO:0046872">
    <property type="term" value="F:metal ion binding"/>
    <property type="evidence" value="ECO:0007669"/>
    <property type="project" value="UniProtKB-KW"/>
</dbReference>
<dbReference type="InterPro" id="IPR036264">
    <property type="entry name" value="Bact_exopeptidase_dim_dom"/>
</dbReference>
<dbReference type="GO" id="GO:0004046">
    <property type="term" value="F:aminoacylase activity"/>
    <property type="evidence" value="ECO:0007669"/>
    <property type="project" value="InterPro"/>
</dbReference>
<feature type="binding site" evidence="6">
    <location>
        <position position="168"/>
    </location>
    <ligand>
        <name>Zn(2+)</name>
        <dbReference type="ChEBI" id="CHEBI:29105"/>
        <label>1</label>
    </ligand>
</feature>
<dbReference type="GO" id="GO:0006520">
    <property type="term" value="P:amino acid metabolic process"/>
    <property type="evidence" value="ECO:0007669"/>
    <property type="project" value="InterPro"/>
</dbReference>
<dbReference type="InterPro" id="IPR011650">
    <property type="entry name" value="Peptidase_M20_dimer"/>
</dbReference>
<feature type="domain" description="Peptidase M20 dimerisation" evidence="8">
    <location>
        <begin position="252"/>
        <end position="357"/>
    </location>
</feature>
<evidence type="ECO:0000313" key="9">
    <source>
        <dbReference type="EMBL" id="KXS18754.1"/>
    </source>
</evidence>
<dbReference type="SUPFAM" id="SSF55031">
    <property type="entry name" value="Bacterial exopeptidase dimerisation domain"/>
    <property type="match status" value="1"/>
</dbReference>
<organism evidence="9 10">
    <name type="scientific">Gonapodya prolifera (strain JEL478)</name>
    <name type="common">Monoblepharis prolifera</name>
    <dbReference type="NCBI Taxonomy" id="1344416"/>
    <lineage>
        <taxon>Eukaryota</taxon>
        <taxon>Fungi</taxon>
        <taxon>Fungi incertae sedis</taxon>
        <taxon>Chytridiomycota</taxon>
        <taxon>Chytridiomycota incertae sedis</taxon>
        <taxon>Monoblepharidomycetes</taxon>
        <taxon>Monoblepharidales</taxon>
        <taxon>Gonapodyaceae</taxon>
        <taxon>Gonapodya</taxon>
    </lineage>
</organism>
<dbReference type="GO" id="GO:0005737">
    <property type="term" value="C:cytoplasm"/>
    <property type="evidence" value="ECO:0007669"/>
    <property type="project" value="InterPro"/>
</dbReference>
<feature type="binding site" evidence="6">
    <location>
        <position position="135"/>
    </location>
    <ligand>
        <name>Zn(2+)</name>
        <dbReference type="ChEBI" id="CHEBI:29105"/>
        <label>1</label>
    </ligand>
</feature>
<name>A0A139AQ25_GONPJ</name>
<feature type="region of interest" description="Disordered" evidence="7">
    <location>
        <begin position="1"/>
        <end position="65"/>
    </location>
</feature>
<dbReference type="NCBIfam" id="TIGR01880">
    <property type="entry name" value="Ac-peptdase-euk"/>
    <property type="match status" value="1"/>
</dbReference>
<dbReference type="PIRSF" id="PIRSF036696">
    <property type="entry name" value="ACY-1"/>
    <property type="match status" value="1"/>
</dbReference>
<dbReference type="AlphaFoldDB" id="A0A139AQ25"/>
<feature type="binding site" evidence="6">
    <location>
        <position position="203"/>
    </location>
    <ligand>
        <name>Zn(2+)</name>
        <dbReference type="ChEBI" id="CHEBI:29105"/>
        <label>2</label>
    </ligand>
</feature>
<dbReference type="Pfam" id="PF01546">
    <property type="entry name" value="Peptidase_M20"/>
    <property type="match status" value="1"/>
</dbReference>
<dbReference type="InterPro" id="IPR010159">
    <property type="entry name" value="N-acyl_aa_amidohydrolase"/>
</dbReference>
<feature type="binding site" evidence="6">
    <location>
        <position position="230"/>
    </location>
    <ligand>
        <name>Zn(2+)</name>
        <dbReference type="ChEBI" id="CHEBI:29105"/>
        <label>1</label>
    </ligand>
</feature>
<evidence type="ECO:0000256" key="2">
    <source>
        <dbReference type="ARBA" id="ARBA00022490"/>
    </source>
</evidence>
<dbReference type="PANTHER" id="PTHR45892">
    <property type="entry name" value="AMINOACYLASE-1"/>
    <property type="match status" value="1"/>
</dbReference>
<evidence type="ECO:0000256" key="6">
    <source>
        <dbReference type="PIRSR" id="PIRSR036696-2"/>
    </source>
</evidence>
<keyword evidence="2" id="KW-0963">Cytoplasm</keyword>
<feature type="binding site" evidence="6">
    <location>
        <position position="434"/>
    </location>
    <ligand>
        <name>Zn(2+)</name>
        <dbReference type="ChEBI" id="CHEBI:29105"/>
        <label>2</label>
    </ligand>
</feature>